<gene>
    <name evidence="1" type="ORF">EJ05DRAFT_483852</name>
</gene>
<sequence length="157" mass="17870">MDSTFNKTTPNDITGDKDDLLEAPRIADPKFPPGSISSLIHAELQGLVDGTLDTTLDVIVPPVLKGWYPIIRDVYHDFGLIIHEDDPEFKKLCVTDRTERATSTFNIISDTMRRPNNRLDEDPTKRSAYGHGKDELIEDYEDLFLIEYAAERFVNED</sequence>
<dbReference type="AlphaFoldDB" id="A0A6A6WII9"/>
<protein>
    <submittedName>
        <fullName evidence="1">Uncharacterized protein</fullName>
    </submittedName>
</protein>
<evidence type="ECO:0000313" key="2">
    <source>
        <dbReference type="Proteomes" id="UP000799437"/>
    </source>
</evidence>
<reference evidence="1" key="1">
    <citation type="journal article" date="2020" name="Stud. Mycol.">
        <title>101 Dothideomycetes genomes: a test case for predicting lifestyles and emergence of pathogens.</title>
        <authorList>
            <person name="Haridas S."/>
            <person name="Albert R."/>
            <person name="Binder M."/>
            <person name="Bloem J."/>
            <person name="Labutti K."/>
            <person name="Salamov A."/>
            <person name="Andreopoulos B."/>
            <person name="Baker S."/>
            <person name="Barry K."/>
            <person name="Bills G."/>
            <person name="Bluhm B."/>
            <person name="Cannon C."/>
            <person name="Castanera R."/>
            <person name="Culley D."/>
            <person name="Daum C."/>
            <person name="Ezra D."/>
            <person name="Gonzalez J."/>
            <person name="Henrissat B."/>
            <person name="Kuo A."/>
            <person name="Liang C."/>
            <person name="Lipzen A."/>
            <person name="Lutzoni F."/>
            <person name="Magnuson J."/>
            <person name="Mondo S."/>
            <person name="Nolan M."/>
            <person name="Ohm R."/>
            <person name="Pangilinan J."/>
            <person name="Park H.-J."/>
            <person name="Ramirez L."/>
            <person name="Alfaro M."/>
            <person name="Sun H."/>
            <person name="Tritt A."/>
            <person name="Yoshinaga Y."/>
            <person name="Zwiers L.-H."/>
            <person name="Turgeon B."/>
            <person name="Goodwin S."/>
            <person name="Spatafora J."/>
            <person name="Crous P."/>
            <person name="Grigoriev I."/>
        </authorList>
    </citation>
    <scope>NUCLEOTIDE SEQUENCE</scope>
    <source>
        <strain evidence="1">CBS 121739</strain>
    </source>
</reference>
<accession>A0A6A6WII9</accession>
<organism evidence="1 2">
    <name type="scientific">Pseudovirgaria hyperparasitica</name>
    <dbReference type="NCBI Taxonomy" id="470096"/>
    <lineage>
        <taxon>Eukaryota</taxon>
        <taxon>Fungi</taxon>
        <taxon>Dikarya</taxon>
        <taxon>Ascomycota</taxon>
        <taxon>Pezizomycotina</taxon>
        <taxon>Dothideomycetes</taxon>
        <taxon>Dothideomycetes incertae sedis</taxon>
        <taxon>Acrospermales</taxon>
        <taxon>Acrospermaceae</taxon>
        <taxon>Pseudovirgaria</taxon>
    </lineage>
</organism>
<evidence type="ECO:0000313" key="1">
    <source>
        <dbReference type="EMBL" id="KAF2761487.1"/>
    </source>
</evidence>
<dbReference type="Proteomes" id="UP000799437">
    <property type="component" value="Unassembled WGS sequence"/>
</dbReference>
<dbReference type="GeneID" id="54486344"/>
<name>A0A6A6WII9_9PEZI</name>
<dbReference type="RefSeq" id="XP_033603938.1">
    <property type="nucleotide sequence ID" value="XM_033745290.1"/>
</dbReference>
<keyword evidence="2" id="KW-1185">Reference proteome</keyword>
<dbReference type="EMBL" id="ML996567">
    <property type="protein sequence ID" value="KAF2761487.1"/>
    <property type="molecule type" value="Genomic_DNA"/>
</dbReference>
<proteinExistence type="predicted"/>